<dbReference type="InterPro" id="IPR013078">
    <property type="entry name" value="His_Pase_superF_clade-1"/>
</dbReference>
<organism evidence="3">
    <name type="scientific">viral metagenome</name>
    <dbReference type="NCBI Taxonomy" id="1070528"/>
    <lineage>
        <taxon>unclassified sequences</taxon>
        <taxon>metagenomes</taxon>
        <taxon>organismal metagenomes</taxon>
    </lineage>
</organism>
<feature type="coiled-coil region" evidence="1">
    <location>
        <begin position="516"/>
        <end position="543"/>
    </location>
</feature>
<dbReference type="SUPFAM" id="SSF53254">
    <property type="entry name" value="Phosphoglycerate mutase-like"/>
    <property type="match status" value="1"/>
</dbReference>
<feature type="region of interest" description="Disordered" evidence="2">
    <location>
        <begin position="650"/>
        <end position="671"/>
    </location>
</feature>
<evidence type="ECO:0000256" key="1">
    <source>
        <dbReference type="SAM" id="Coils"/>
    </source>
</evidence>
<reference evidence="3" key="1">
    <citation type="journal article" date="2020" name="Nature">
        <title>Giant virus diversity and host interactions through global metagenomics.</title>
        <authorList>
            <person name="Schulz F."/>
            <person name="Roux S."/>
            <person name="Paez-Espino D."/>
            <person name="Jungbluth S."/>
            <person name="Walsh D.A."/>
            <person name="Denef V.J."/>
            <person name="McMahon K.D."/>
            <person name="Konstantinidis K.T."/>
            <person name="Eloe-Fadrosh E.A."/>
            <person name="Kyrpides N.C."/>
            <person name="Woyke T."/>
        </authorList>
    </citation>
    <scope>NUCLEOTIDE SEQUENCE</scope>
    <source>
        <strain evidence="3">GVMAG-M-3300022752-39</strain>
    </source>
</reference>
<dbReference type="GO" id="GO:0016791">
    <property type="term" value="F:phosphatase activity"/>
    <property type="evidence" value="ECO:0007669"/>
    <property type="project" value="TreeGrafter"/>
</dbReference>
<dbReference type="EMBL" id="MN739492">
    <property type="protein sequence ID" value="QHT08237.1"/>
    <property type="molecule type" value="Genomic_DNA"/>
</dbReference>
<name>A0A6C0CVG9_9ZZZZ</name>
<dbReference type="AlphaFoldDB" id="A0A6C0CVG9"/>
<evidence type="ECO:0000313" key="3">
    <source>
        <dbReference type="EMBL" id="QHT08237.1"/>
    </source>
</evidence>
<sequence>MTIKGTNSEPITKPVITETKKKVVSLILTHQARIRCLLDMIIKGKRNEKKEGFIGKIIKNRKLNNSIIAVKNTINRTFNKNPVQYEYQEKEEEEEEEKRFKNCSILRLCVNKETGLCLQLVYGGELDPSEGKGGRTYNIANESERTPESIVTEVVFENITTGLNRLNLTSKNFDKDIDEYVFYIGRHGQAEHNLKFATHLKTDTNVTKLGKEQAFRAGKILTTILKNKKENINYVFASDLTRTRQTIENILNGMNTNQKQKYFPKEIIILPCSHELKYNSKGLCDKPPSFLSLKIGVKENDPKCSKTTNCVDNNIENPQSDCNHITLTMFDDKEIPLNWDFYFEKNENKMRNMDCSKTNMIKLAIEYINTTGQRVNKKKVVISNQNLNPETKSIPPTPIPTQPIKTSIISDDCLAECLKDFFNTEIDNNIDINQIKTFPLFLYLKSYFNDVYNMNDLNKKSYIDFFEFVRKNNNGSNSSNPINQAERDFFDNKLIKCLEDHCINKKPVRPPPPSPVGSKNDLNENMKKEEENIEQENIQQENNIKIWVGLFNNTKKGFFRDFNDLTRDKNVFYKVMDELVVIPENLNEIFNHYKIGSDTFNVIMSYLIDKLGNSNDENALKFMDYIRGKNNDLYDEIIKNSSKEIVEKINKKRGGKKTRKNRKGKKRFTKRTMRSYKRSKTCRRNRKII</sequence>
<dbReference type="InterPro" id="IPR029033">
    <property type="entry name" value="His_PPase_superfam"/>
</dbReference>
<proteinExistence type="predicted"/>
<dbReference type="CDD" id="cd07040">
    <property type="entry name" value="HP"/>
    <property type="match status" value="1"/>
</dbReference>
<dbReference type="InterPro" id="IPR050275">
    <property type="entry name" value="PGM_Phosphatase"/>
</dbReference>
<dbReference type="PANTHER" id="PTHR48100:SF1">
    <property type="entry name" value="HISTIDINE PHOSPHATASE FAMILY PROTEIN-RELATED"/>
    <property type="match status" value="1"/>
</dbReference>
<dbReference type="PANTHER" id="PTHR48100">
    <property type="entry name" value="BROAD-SPECIFICITY PHOSPHATASE YOR283W-RELATED"/>
    <property type="match status" value="1"/>
</dbReference>
<dbReference type="GO" id="GO:0005737">
    <property type="term" value="C:cytoplasm"/>
    <property type="evidence" value="ECO:0007669"/>
    <property type="project" value="TreeGrafter"/>
</dbReference>
<protein>
    <submittedName>
        <fullName evidence="3">Uncharacterized protein</fullName>
    </submittedName>
</protein>
<dbReference type="Pfam" id="PF00300">
    <property type="entry name" value="His_Phos_1"/>
    <property type="match status" value="1"/>
</dbReference>
<evidence type="ECO:0000256" key="2">
    <source>
        <dbReference type="SAM" id="MobiDB-lite"/>
    </source>
</evidence>
<accession>A0A6C0CVG9</accession>
<dbReference type="Gene3D" id="3.40.50.1240">
    <property type="entry name" value="Phosphoglycerate mutase-like"/>
    <property type="match status" value="1"/>
</dbReference>
<keyword evidence="1" id="KW-0175">Coiled coil</keyword>